<gene>
    <name evidence="2" type="ORF">RHGRI_029442</name>
</gene>
<evidence type="ECO:0000256" key="1">
    <source>
        <dbReference type="SAM" id="MobiDB-lite"/>
    </source>
</evidence>
<dbReference type="Proteomes" id="UP000823749">
    <property type="component" value="Chromosome 10"/>
</dbReference>
<feature type="region of interest" description="Disordered" evidence="1">
    <location>
        <begin position="33"/>
        <end position="79"/>
    </location>
</feature>
<organism evidence="2 3">
    <name type="scientific">Rhododendron griersonianum</name>
    <dbReference type="NCBI Taxonomy" id="479676"/>
    <lineage>
        <taxon>Eukaryota</taxon>
        <taxon>Viridiplantae</taxon>
        <taxon>Streptophyta</taxon>
        <taxon>Embryophyta</taxon>
        <taxon>Tracheophyta</taxon>
        <taxon>Spermatophyta</taxon>
        <taxon>Magnoliopsida</taxon>
        <taxon>eudicotyledons</taxon>
        <taxon>Gunneridae</taxon>
        <taxon>Pentapetalae</taxon>
        <taxon>asterids</taxon>
        <taxon>Ericales</taxon>
        <taxon>Ericaceae</taxon>
        <taxon>Ericoideae</taxon>
        <taxon>Rhodoreae</taxon>
        <taxon>Rhododendron</taxon>
    </lineage>
</organism>
<protein>
    <submittedName>
        <fullName evidence="2">Uncharacterized protein</fullName>
    </submittedName>
</protein>
<dbReference type="AlphaFoldDB" id="A0AAV6IP25"/>
<evidence type="ECO:0000313" key="3">
    <source>
        <dbReference type="Proteomes" id="UP000823749"/>
    </source>
</evidence>
<comment type="caution">
    <text evidence="2">The sequence shown here is derived from an EMBL/GenBank/DDBJ whole genome shotgun (WGS) entry which is preliminary data.</text>
</comment>
<keyword evidence="3" id="KW-1185">Reference proteome</keyword>
<name>A0AAV6IP25_9ERIC</name>
<reference evidence="2" key="1">
    <citation type="submission" date="2020-08" db="EMBL/GenBank/DDBJ databases">
        <title>Plant Genome Project.</title>
        <authorList>
            <person name="Zhang R.-G."/>
        </authorList>
    </citation>
    <scope>NUCLEOTIDE SEQUENCE</scope>
    <source>
        <strain evidence="2">WSP0</strain>
        <tissue evidence="2">Leaf</tissue>
    </source>
</reference>
<feature type="compositionally biased region" description="Polar residues" evidence="1">
    <location>
        <begin position="66"/>
        <end position="79"/>
    </location>
</feature>
<dbReference type="EMBL" id="JACTNZ010000010">
    <property type="protein sequence ID" value="KAG5528779.1"/>
    <property type="molecule type" value="Genomic_DNA"/>
</dbReference>
<sequence>MATTELKEPTTTRNPTEPEQWLWVVTLDKSAEMSGEMNGGRNAVGDRPTLEVYQSSRRPPLVDLLTPTSSALPRLNSSG</sequence>
<proteinExistence type="predicted"/>
<accession>A0AAV6IP25</accession>
<evidence type="ECO:0000313" key="2">
    <source>
        <dbReference type="EMBL" id="KAG5528779.1"/>
    </source>
</evidence>